<name>A0A0E1VXW6_BURPE</name>
<dbReference type="HOGENOM" id="CLU_2328397_0_0_4"/>
<dbReference type="AlphaFoldDB" id="A0A0E1VXW6"/>
<dbReference type="Proteomes" id="UP000001812">
    <property type="component" value="Chromosome II"/>
</dbReference>
<protein>
    <submittedName>
        <fullName evidence="2">Uncharacterized protein</fullName>
    </submittedName>
</protein>
<gene>
    <name evidence="2" type="ORF">BURPS1710A_A1624</name>
</gene>
<evidence type="ECO:0000256" key="1">
    <source>
        <dbReference type="SAM" id="MobiDB-lite"/>
    </source>
</evidence>
<accession>A0A0E1VXW6</accession>
<proteinExistence type="predicted"/>
<feature type="region of interest" description="Disordered" evidence="1">
    <location>
        <begin position="69"/>
        <end position="103"/>
    </location>
</feature>
<reference evidence="2" key="1">
    <citation type="submission" date="2009-05" db="EMBL/GenBank/DDBJ databases">
        <authorList>
            <person name="Harkins D.M."/>
            <person name="DeShazer D."/>
            <person name="Woods D.E."/>
            <person name="Brinkac L.M."/>
            <person name="Brown K.A."/>
            <person name="Hung G.C."/>
            <person name="Tuanyok A."/>
            <person name="Zhang B."/>
            <person name="Nierman W.C."/>
        </authorList>
    </citation>
    <scope>NUCLEOTIDE SEQUENCE [LARGE SCALE GENOMIC DNA]</scope>
    <source>
        <strain evidence="2">1710a</strain>
    </source>
</reference>
<sequence>MRSSDAYRLGVDIGIDVRIDARNGANPFDVVARRRHARPDIQRNPFSHLPMAIRQSPVRACSRRATATRTRFPAWPTPSPGCMRRDAVTGESRGMPRAHNATR</sequence>
<organism evidence="2">
    <name type="scientific">Burkholderia pseudomallei 1710a</name>
    <dbReference type="NCBI Taxonomy" id="320371"/>
    <lineage>
        <taxon>Bacteria</taxon>
        <taxon>Pseudomonadati</taxon>
        <taxon>Pseudomonadota</taxon>
        <taxon>Betaproteobacteria</taxon>
        <taxon>Burkholderiales</taxon>
        <taxon>Burkholderiaceae</taxon>
        <taxon>Burkholderia</taxon>
        <taxon>pseudomallei group</taxon>
    </lineage>
</organism>
<dbReference type="EMBL" id="CM000833">
    <property type="protein sequence ID" value="EET04846.1"/>
    <property type="molecule type" value="Genomic_DNA"/>
</dbReference>
<evidence type="ECO:0000313" key="2">
    <source>
        <dbReference type="EMBL" id="EET04846.1"/>
    </source>
</evidence>